<sequence>MSNEDVVRIPGDQEYIFGPLIPISSNDSTDNNNMEAGHSVSAPIGTLCIDLQEEVEKIDRAIFRLVNLVDHSSAYNSSKHNLRPQTAPIVIELSLTIATFMSHVINTFHDLSDVVGPLSDPFDCGPMNADGSPAWETDFDGAIAAHERFPQEHSAARDMLPRVHDALRDAQQRLLGLLAFRSRCRFLPFNLIPWSSMPDYIQCRQEAFERLPVLLPSMYWHLCRHNC</sequence>
<evidence type="ECO:0000313" key="1">
    <source>
        <dbReference type="EMBL" id="KIY48617.1"/>
    </source>
</evidence>
<accession>A0A0D7ACQ0</accession>
<evidence type="ECO:0000313" key="2">
    <source>
        <dbReference type="EMBL" id="KIY48618.1"/>
    </source>
</evidence>
<name>A0A0D7ACQ0_9AGAR</name>
<gene>
    <name evidence="1" type="ORF">FISHEDRAFT_73587</name>
    <name evidence="2" type="ORF">FISHEDRAFT_73588</name>
</gene>
<protein>
    <submittedName>
        <fullName evidence="2">Uncharacterized protein</fullName>
    </submittedName>
</protein>
<dbReference type="AlphaFoldDB" id="A0A0D7ACQ0"/>
<dbReference type="Proteomes" id="UP000054144">
    <property type="component" value="Unassembled WGS sequence"/>
</dbReference>
<dbReference type="EMBL" id="KN881832">
    <property type="protein sequence ID" value="KIY48617.1"/>
    <property type="molecule type" value="Genomic_DNA"/>
</dbReference>
<dbReference type="EMBL" id="KN881832">
    <property type="protein sequence ID" value="KIY48618.1"/>
    <property type="molecule type" value="Genomic_DNA"/>
</dbReference>
<reference evidence="2 3" key="1">
    <citation type="journal article" date="2015" name="Fungal Genet. Biol.">
        <title>Evolution of novel wood decay mechanisms in Agaricales revealed by the genome sequences of Fistulina hepatica and Cylindrobasidium torrendii.</title>
        <authorList>
            <person name="Floudas D."/>
            <person name="Held B.W."/>
            <person name="Riley R."/>
            <person name="Nagy L.G."/>
            <person name="Koehler G."/>
            <person name="Ransdell A.S."/>
            <person name="Younus H."/>
            <person name="Chow J."/>
            <person name="Chiniquy J."/>
            <person name="Lipzen A."/>
            <person name="Tritt A."/>
            <person name="Sun H."/>
            <person name="Haridas S."/>
            <person name="LaButti K."/>
            <person name="Ohm R.A."/>
            <person name="Kues U."/>
            <person name="Blanchette R.A."/>
            <person name="Grigoriev I.V."/>
            <person name="Minto R.E."/>
            <person name="Hibbett D.S."/>
        </authorList>
    </citation>
    <scope>NUCLEOTIDE SEQUENCE [LARGE SCALE GENOMIC DNA]</scope>
    <source>
        <strain evidence="2 3">ATCC 64428</strain>
    </source>
</reference>
<proteinExistence type="predicted"/>
<evidence type="ECO:0000313" key="3">
    <source>
        <dbReference type="Proteomes" id="UP000054144"/>
    </source>
</evidence>
<organism evidence="2 3">
    <name type="scientific">Fistulina hepatica ATCC 64428</name>
    <dbReference type="NCBI Taxonomy" id="1128425"/>
    <lineage>
        <taxon>Eukaryota</taxon>
        <taxon>Fungi</taxon>
        <taxon>Dikarya</taxon>
        <taxon>Basidiomycota</taxon>
        <taxon>Agaricomycotina</taxon>
        <taxon>Agaricomycetes</taxon>
        <taxon>Agaricomycetidae</taxon>
        <taxon>Agaricales</taxon>
        <taxon>Fistulinaceae</taxon>
        <taxon>Fistulina</taxon>
    </lineage>
</organism>
<keyword evidence="3" id="KW-1185">Reference proteome</keyword>